<keyword evidence="4" id="KW-1185">Reference proteome</keyword>
<dbReference type="Pfam" id="PF07879">
    <property type="entry name" value="PHB_acc_N"/>
    <property type="match status" value="1"/>
</dbReference>
<feature type="domain" description="PHA accumulation regulator DNA-binding N-terminal" evidence="2">
    <location>
        <begin position="7"/>
        <end position="66"/>
    </location>
</feature>
<evidence type="ECO:0000259" key="1">
    <source>
        <dbReference type="Pfam" id="PF05233"/>
    </source>
</evidence>
<organism evidence="3 4">
    <name type="scientific">Vogesella aquatica</name>
    <dbReference type="NCBI Taxonomy" id="2984206"/>
    <lineage>
        <taxon>Bacteria</taxon>
        <taxon>Pseudomonadati</taxon>
        <taxon>Pseudomonadota</taxon>
        <taxon>Betaproteobacteria</taxon>
        <taxon>Neisseriales</taxon>
        <taxon>Chromobacteriaceae</taxon>
        <taxon>Vogesella</taxon>
    </lineage>
</organism>
<name>A0ABT5J0Z7_9NEIS</name>
<dbReference type="NCBIfam" id="TIGR01848">
    <property type="entry name" value="PHA_reg_PhaR"/>
    <property type="match status" value="1"/>
</dbReference>
<sequence>MSVEKRVIKKYPNRRLYDTATSSYITLGDVKQLVLDNVDIQVVDAKTHDDITRGVLLQIILEEESGGSPMFSYEVLTQFIRFYGQAMQGMMGPFLEKNLQVFVQLQQKMQEQTKAMYGDNPLLGAKLWGDFLNFQGPAMQNMMSSYLDQSTNMFLDMQNRMQEQARTMFTGFGFPAYPPAREDGKDEPGK</sequence>
<feature type="domain" description="PHB accumulation regulatory" evidence="1">
    <location>
        <begin position="125"/>
        <end position="162"/>
    </location>
</feature>
<protein>
    <submittedName>
        <fullName evidence="3">Polyhydroxyalkanoate synthesis repressor PhaR</fullName>
    </submittedName>
</protein>
<proteinExistence type="predicted"/>
<dbReference type="InterPro" id="IPR007897">
    <property type="entry name" value="PHB_accumulat"/>
</dbReference>
<dbReference type="RefSeq" id="WP_147684224.1">
    <property type="nucleotide sequence ID" value="NZ_JAQQLF010000021.1"/>
</dbReference>
<evidence type="ECO:0000259" key="2">
    <source>
        <dbReference type="Pfam" id="PF07879"/>
    </source>
</evidence>
<dbReference type="InterPro" id="IPR010134">
    <property type="entry name" value="PHA_reg_PhaR"/>
</dbReference>
<reference evidence="3 4" key="1">
    <citation type="submission" date="2023-01" db="EMBL/GenBank/DDBJ databases">
        <title>Novel species of the genus Vogesella isolated from rivers.</title>
        <authorList>
            <person name="Lu H."/>
        </authorList>
    </citation>
    <scope>NUCLEOTIDE SEQUENCE [LARGE SCALE GENOMIC DNA]</scope>
    <source>
        <strain evidence="3 4">DC21W</strain>
    </source>
</reference>
<accession>A0ABT5J0Z7</accession>
<gene>
    <name evidence="3" type="primary">phaR</name>
    <name evidence="3" type="ORF">PQU95_14985</name>
</gene>
<dbReference type="InterPro" id="IPR012909">
    <property type="entry name" value="PHA_DNA-bd_N"/>
</dbReference>
<evidence type="ECO:0000313" key="4">
    <source>
        <dbReference type="Proteomes" id="UP001219956"/>
    </source>
</evidence>
<dbReference type="Pfam" id="PF05233">
    <property type="entry name" value="PHB_acc"/>
    <property type="match status" value="2"/>
</dbReference>
<dbReference type="Proteomes" id="UP001219956">
    <property type="component" value="Unassembled WGS sequence"/>
</dbReference>
<evidence type="ECO:0000313" key="3">
    <source>
        <dbReference type="EMBL" id="MDC7718512.1"/>
    </source>
</evidence>
<dbReference type="EMBL" id="JAQQLF010000021">
    <property type="protein sequence ID" value="MDC7718512.1"/>
    <property type="molecule type" value="Genomic_DNA"/>
</dbReference>
<comment type="caution">
    <text evidence="3">The sequence shown here is derived from an EMBL/GenBank/DDBJ whole genome shotgun (WGS) entry which is preliminary data.</text>
</comment>
<feature type="domain" description="PHB accumulation regulatory" evidence="1">
    <location>
        <begin position="71"/>
        <end position="110"/>
    </location>
</feature>